<evidence type="ECO:0000313" key="2">
    <source>
        <dbReference type="Proteomes" id="UP000018745"/>
    </source>
</evidence>
<sequence>MQNFDNSPLKEIFLPEPSNSFWIGNSVSCGTGLEKIDILIKQENRDNIFIKIIELKDTNVDLKTINERFSMYIKWVLQYFVPSYLELKKKIVIIPCLFNREDECVNLLDNWETKNSTTNLEIYKPENILFEAKGNQVCFRKI</sequence>
<organism evidence="1 2">
    <name type="scientific">Mycoplasma ovis str. Michigan</name>
    <dbReference type="NCBI Taxonomy" id="1415773"/>
    <lineage>
        <taxon>Bacteria</taxon>
        <taxon>Bacillati</taxon>
        <taxon>Mycoplasmatota</taxon>
        <taxon>Mollicutes</taxon>
        <taxon>Mycoplasmataceae</taxon>
        <taxon>Mycoplasma</taxon>
    </lineage>
</organism>
<reference evidence="1 2" key="1">
    <citation type="journal article" date="2014" name="Genome Announc.">
        <title>Complete Genome Sequence of Mycoplasma ovis Strain Michigan, a Hemoplasma of Sheep with Two Distinct 16S rRNA Genes.</title>
        <authorList>
            <person name="Deshuillers P.L."/>
            <person name="Santos A.P."/>
            <person name="do Nascimento N.C."/>
            <person name="Hampel J.A."/>
            <person name="Bergin I.L."/>
            <person name="Dyson M.C."/>
            <person name="Messick J.B."/>
        </authorList>
    </citation>
    <scope>NUCLEOTIDE SEQUENCE [LARGE SCALE GENOMIC DNA]</scope>
    <source>
        <strain evidence="1 2">Michigan</strain>
    </source>
</reference>
<accession>A0ABN4BRC7</accession>
<protein>
    <recommendedName>
        <fullName evidence="3">DUF91 domain-containing protein</fullName>
    </recommendedName>
</protein>
<evidence type="ECO:0008006" key="3">
    <source>
        <dbReference type="Google" id="ProtNLM"/>
    </source>
</evidence>
<gene>
    <name evidence="1" type="ORF">OVS_01855</name>
</gene>
<name>A0ABN4BRC7_9MOLU</name>
<dbReference type="EMBL" id="CP006935">
    <property type="protein sequence ID" value="AHC40254.1"/>
    <property type="molecule type" value="Genomic_DNA"/>
</dbReference>
<dbReference type="RefSeq" id="WP_024071155.1">
    <property type="nucleotide sequence ID" value="NC_023062.1"/>
</dbReference>
<proteinExistence type="predicted"/>
<keyword evidence="2" id="KW-1185">Reference proteome</keyword>
<dbReference type="Proteomes" id="UP000018745">
    <property type="component" value="Chromosome"/>
</dbReference>
<evidence type="ECO:0000313" key="1">
    <source>
        <dbReference type="EMBL" id="AHC40254.1"/>
    </source>
</evidence>